<sequence>MHLILFGIFVSIQMTNAQTCEDLVDFCDTLQPVCFGSVIKYQLQQLKILTDQLSNSPSLPTLESFVMRSNGSGFLPYVGADINVTESNQFEQNLKDSLPLLEETIPLLRESLPLIRESLPLLRHIIDMPYYNIDKTTGQKKSTYKKVTKMTKTLLLGASKMQFTDHFGEMVRMCAGCPPRLQRCPTSLDMSDP</sequence>
<dbReference type="OrthoDB" id="5814880at2759"/>
<evidence type="ECO:0000256" key="1">
    <source>
        <dbReference type="SAM" id="SignalP"/>
    </source>
</evidence>
<feature type="signal peptide" evidence="1">
    <location>
        <begin position="1"/>
        <end position="17"/>
    </location>
</feature>
<comment type="caution">
    <text evidence="2">The sequence shown here is derived from an EMBL/GenBank/DDBJ whole genome shotgun (WGS) entry which is preliminary data.</text>
</comment>
<keyword evidence="3" id="KW-1185">Reference proteome</keyword>
<organism evidence="2 3">
    <name type="scientific">Ancylostoma ceylanicum</name>
    <dbReference type="NCBI Taxonomy" id="53326"/>
    <lineage>
        <taxon>Eukaryota</taxon>
        <taxon>Metazoa</taxon>
        <taxon>Ecdysozoa</taxon>
        <taxon>Nematoda</taxon>
        <taxon>Chromadorea</taxon>
        <taxon>Rhabditida</taxon>
        <taxon>Rhabditina</taxon>
        <taxon>Rhabditomorpha</taxon>
        <taxon>Strongyloidea</taxon>
        <taxon>Ancylostomatidae</taxon>
        <taxon>Ancylostomatinae</taxon>
        <taxon>Ancylostoma</taxon>
    </lineage>
</organism>
<keyword evidence="1" id="KW-0732">Signal</keyword>
<reference evidence="3" key="1">
    <citation type="journal article" date="2015" name="Nat. Genet.">
        <title>The genome and transcriptome of the zoonotic hookworm Ancylostoma ceylanicum identify infection-specific gene families.</title>
        <authorList>
            <person name="Schwarz E.M."/>
            <person name="Hu Y."/>
            <person name="Antoshechkin I."/>
            <person name="Miller M.M."/>
            <person name="Sternberg P.W."/>
            <person name="Aroian R.V."/>
        </authorList>
    </citation>
    <scope>NUCLEOTIDE SEQUENCE</scope>
    <source>
        <strain evidence="3">HY135</strain>
    </source>
</reference>
<dbReference type="EMBL" id="JARK01001337">
    <property type="protein sequence ID" value="EYC34446.1"/>
    <property type="molecule type" value="Genomic_DNA"/>
</dbReference>
<dbReference type="Proteomes" id="UP000024635">
    <property type="component" value="Unassembled WGS sequence"/>
</dbReference>
<evidence type="ECO:0000313" key="3">
    <source>
        <dbReference type="Proteomes" id="UP000024635"/>
    </source>
</evidence>
<proteinExistence type="predicted"/>
<accession>A0A016W4D3</accession>
<dbReference type="AlphaFoldDB" id="A0A016W4D3"/>
<gene>
    <name evidence="2" type="primary">Acey_s0001.g419</name>
    <name evidence="2" type="synonym">Acey-phat-6</name>
    <name evidence="2" type="ORF">Y032_0001g419</name>
</gene>
<evidence type="ECO:0000313" key="2">
    <source>
        <dbReference type="EMBL" id="EYC34446.1"/>
    </source>
</evidence>
<feature type="chain" id="PRO_5001490890" evidence="1">
    <location>
        <begin position="18"/>
        <end position="193"/>
    </location>
</feature>
<name>A0A016W4D3_9BILA</name>
<protein>
    <submittedName>
        <fullName evidence="2">Uncharacterized protein</fullName>
    </submittedName>
</protein>